<proteinExistence type="predicted"/>
<reference evidence="2" key="1">
    <citation type="submission" date="2022-12" db="EMBL/GenBank/DDBJ databases">
        <title>Draft genome assemblies for two species of Escallonia (Escalloniales).</title>
        <authorList>
            <person name="Chanderbali A."/>
            <person name="Dervinis C."/>
            <person name="Anghel I."/>
            <person name="Soltis D."/>
            <person name="Soltis P."/>
            <person name="Zapata F."/>
        </authorList>
    </citation>
    <scope>NUCLEOTIDE SEQUENCE</scope>
    <source>
        <strain evidence="2">UCBG64.0493</strain>
        <tissue evidence="2">Leaf</tissue>
    </source>
</reference>
<keyword evidence="3" id="KW-1185">Reference proteome</keyword>
<evidence type="ECO:0000259" key="1">
    <source>
        <dbReference type="PROSITE" id="PS51297"/>
    </source>
</evidence>
<sequence length="117" mass="13289">MALLSDSIEEINKLKHEIEVLQKGLGYMCGRGTGIMSLDELHVLEQTLEVSIYHIRSAKMDIMSQEIESLKNEVGMLDSANQYLQEKVGEHYGITDMTPVVTNIPYPLTILNEIYQF</sequence>
<dbReference type="Proteomes" id="UP001188597">
    <property type="component" value="Unassembled WGS sequence"/>
</dbReference>
<protein>
    <recommendedName>
        <fullName evidence="1">K-box domain-containing protein</fullName>
    </recommendedName>
</protein>
<dbReference type="Pfam" id="PF01486">
    <property type="entry name" value="K-box"/>
    <property type="match status" value="1"/>
</dbReference>
<dbReference type="EMBL" id="JAVXUP010000447">
    <property type="protein sequence ID" value="KAK3027697.1"/>
    <property type="molecule type" value="Genomic_DNA"/>
</dbReference>
<comment type="caution">
    <text evidence="2">The sequence shown here is derived from an EMBL/GenBank/DDBJ whole genome shotgun (WGS) entry which is preliminary data.</text>
</comment>
<evidence type="ECO:0000313" key="2">
    <source>
        <dbReference type="EMBL" id="KAK3027697.1"/>
    </source>
</evidence>
<accession>A0AA88WIF9</accession>
<name>A0AA88WIF9_9ASTE</name>
<dbReference type="GO" id="GO:0005634">
    <property type="term" value="C:nucleus"/>
    <property type="evidence" value="ECO:0007669"/>
    <property type="project" value="InterPro"/>
</dbReference>
<dbReference type="InterPro" id="IPR002487">
    <property type="entry name" value="TF_Kbox"/>
</dbReference>
<evidence type="ECO:0000313" key="3">
    <source>
        <dbReference type="Proteomes" id="UP001188597"/>
    </source>
</evidence>
<feature type="domain" description="K-box" evidence="1">
    <location>
        <begin position="4"/>
        <end position="94"/>
    </location>
</feature>
<dbReference type="PROSITE" id="PS51297">
    <property type="entry name" value="K_BOX"/>
    <property type="match status" value="1"/>
</dbReference>
<dbReference type="GO" id="GO:0003700">
    <property type="term" value="F:DNA-binding transcription factor activity"/>
    <property type="evidence" value="ECO:0007669"/>
    <property type="project" value="InterPro"/>
</dbReference>
<dbReference type="AlphaFoldDB" id="A0AA88WIF9"/>
<organism evidence="2 3">
    <name type="scientific">Escallonia herrerae</name>
    <dbReference type="NCBI Taxonomy" id="1293975"/>
    <lineage>
        <taxon>Eukaryota</taxon>
        <taxon>Viridiplantae</taxon>
        <taxon>Streptophyta</taxon>
        <taxon>Embryophyta</taxon>
        <taxon>Tracheophyta</taxon>
        <taxon>Spermatophyta</taxon>
        <taxon>Magnoliopsida</taxon>
        <taxon>eudicotyledons</taxon>
        <taxon>Gunneridae</taxon>
        <taxon>Pentapetalae</taxon>
        <taxon>asterids</taxon>
        <taxon>campanulids</taxon>
        <taxon>Escalloniales</taxon>
        <taxon>Escalloniaceae</taxon>
        <taxon>Escallonia</taxon>
    </lineage>
</organism>
<gene>
    <name evidence="2" type="ORF">RJ639_041407</name>
</gene>